<evidence type="ECO:0000313" key="2">
    <source>
        <dbReference type="EMBL" id="KFA91427.1"/>
    </source>
</evidence>
<accession>A0A084SSJ2</accession>
<keyword evidence="1" id="KW-0175">Coiled coil</keyword>
<gene>
    <name evidence="2" type="ORF">Q664_21670</name>
</gene>
<organism evidence="2 3">
    <name type="scientific">Archangium violaceum Cb vi76</name>
    <dbReference type="NCBI Taxonomy" id="1406225"/>
    <lineage>
        <taxon>Bacteria</taxon>
        <taxon>Pseudomonadati</taxon>
        <taxon>Myxococcota</taxon>
        <taxon>Myxococcia</taxon>
        <taxon>Myxococcales</taxon>
        <taxon>Cystobacterineae</taxon>
        <taxon>Archangiaceae</taxon>
        <taxon>Archangium</taxon>
    </lineage>
</organism>
<comment type="caution">
    <text evidence="2">The sequence shown here is derived from an EMBL/GenBank/DDBJ whole genome shotgun (WGS) entry which is preliminary data.</text>
</comment>
<reference evidence="2 3" key="1">
    <citation type="submission" date="2014-07" db="EMBL/GenBank/DDBJ databases">
        <title>Draft Genome Sequence of Gephyronic Acid Producer, Cystobacter violaceus Strain Cb vi76.</title>
        <authorList>
            <person name="Stevens D.C."/>
            <person name="Young J."/>
            <person name="Carmichael R."/>
            <person name="Tan J."/>
            <person name="Taylor R.E."/>
        </authorList>
    </citation>
    <scope>NUCLEOTIDE SEQUENCE [LARGE SCALE GENOMIC DNA]</scope>
    <source>
        <strain evidence="2 3">Cb vi76</strain>
    </source>
</reference>
<evidence type="ECO:0008006" key="4">
    <source>
        <dbReference type="Google" id="ProtNLM"/>
    </source>
</evidence>
<name>A0A084SSJ2_9BACT</name>
<protein>
    <recommendedName>
        <fullName evidence="4">Large Ala/Glu-rich protein</fullName>
    </recommendedName>
</protein>
<evidence type="ECO:0000313" key="3">
    <source>
        <dbReference type="Proteomes" id="UP000028547"/>
    </source>
</evidence>
<dbReference type="Proteomes" id="UP000028547">
    <property type="component" value="Unassembled WGS sequence"/>
</dbReference>
<dbReference type="EMBL" id="JPMI01000142">
    <property type="protein sequence ID" value="KFA91427.1"/>
    <property type="molecule type" value="Genomic_DNA"/>
</dbReference>
<dbReference type="RefSeq" id="WP_043398479.1">
    <property type="nucleotide sequence ID" value="NZ_JPMI01000142.1"/>
</dbReference>
<sequence>MFFDWLRKKKTPKKPQRPTDPLAAFDQLIEDLERQGAEIRKSAATLLALRGDLARSEARYVKRLDELAKRKALADEQGDGKISATLERDRSQAESLLNTTRESLVRAEQDGKLLLEAAADLGNRVAELRIERESASARLAVGGLVSTALQEQVERFEKVLAVDAARDEVERAHALADIYREERGEAVKPG</sequence>
<feature type="coiled-coil region" evidence="1">
    <location>
        <begin position="90"/>
        <end position="138"/>
    </location>
</feature>
<evidence type="ECO:0000256" key="1">
    <source>
        <dbReference type="SAM" id="Coils"/>
    </source>
</evidence>
<proteinExistence type="predicted"/>
<dbReference type="AlphaFoldDB" id="A0A084SSJ2"/>